<dbReference type="EMBL" id="ML179615">
    <property type="protein sequence ID" value="THU84202.1"/>
    <property type="molecule type" value="Genomic_DNA"/>
</dbReference>
<gene>
    <name evidence="2" type="ORF">K435DRAFT_928773</name>
</gene>
<feature type="region of interest" description="Disordered" evidence="1">
    <location>
        <begin position="66"/>
        <end position="117"/>
    </location>
</feature>
<dbReference type="Proteomes" id="UP000297245">
    <property type="component" value="Unassembled WGS sequence"/>
</dbReference>
<feature type="compositionally biased region" description="Acidic residues" evidence="1">
    <location>
        <begin position="1"/>
        <end position="11"/>
    </location>
</feature>
<name>A0A4S8L6D8_DENBC</name>
<feature type="compositionally biased region" description="Basic and acidic residues" evidence="1">
    <location>
        <begin position="75"/>
        <end position="93"/>
    </location>
</feature>
<sequence length="117" mass="12687">MVEADIAEGEDGNQSGEGGKVRDDGKEIGEVMRDTGGQEFGKKFEMRVHGEEDDERICELYVMRVGEVGGGDGGQGREGREGRDSGDGRKTMETNDGQNHSQNGAKIYKFPGIHVQP</sequence>
<protein>
    <submittedName>
        <fullName evidence="2">Uncharacterized protein</fullName>
    </submittedName>
</protein>
<reference evidence="2 3" key="1">
    <citation type="journal article" date="2019" name="Nat. Ecol. Evol.">
        <title>Megaphylogeny resolves global patterns of mushroom evolution.</title>
        <authorList>
            <person name="Varga T."/>
            <person name="Krizsan K."/>
            <person name="Foldi C."/>
            <person name="Dima B."/>
            <person name="Sanchez-Garcia M."/>
            <person name="Sanchez-Ramirez S."/>
            <person name="Szollosi G.J."/>
            <person name="Szarkandi J.G."/>
            <person name="Papp V."/>
            <person name="Albert L."/>
            <person name="Andreopoulos W."/>
            <person name="Angelini C."/>
            <person name="Antonin V."/>
            <person name="Barry K.W."/>
            <person name="Bougher N.L."/>
            <person name="Buchanan P."/>
            <person name="Buyck B."/>
            <person name="Bense V."/>
            <person name="Catcheside P."/>
            <person name="Chovatia M."/>
            <person name="Cooper J."/>
            <person name="Damon W."/>
            <person name="Desjardin D."/>
            <person name="Finy P."/>
            <person name="Geml J."/>
            <person name="Haridas S."/>
            <person name="Hughes K."/>
            <person name="Justo A."/>
            <person name="Karasinski D."/>
            <person name="Kautmanova I."/>
            <person name="Kiss B."/>
            <person name="Kocsube S."/>
            <person name="Kotiranta H."/>
            <person name="LaButti K.M."/>
            <person name="Lechner B.E."/>
            <person name="Liimatainen K."/>
            <person name="Lipzen A."/>
            <person name="Lukacs Z."/>
            <person name="Mihaltcheva S."/>
            <person name="Morgado L.N."/>
            <person name="Niskanen T."/>
            <person name="Noordeloos M.E."/>
            <person name="Ohm R.A."/>
            <person name="Ortiz-Santana B."/>
            <person name="Ovrebo C."/>
            <person name="Racz N."/>
            <person name="Riley R."/>
            <person name="Savchenko A."/>
            <person name="Shiryaev A."/>
            <person name="Soop K."/>
            <person name="Spirin V."/>
            <person name="Szebenyi C."/>
            <person name="Tomsovsky M."/>
            <person name="Tulloss R.E."/>
            <person name="Uehling J."/>
            <person name="Grigoriev I.V."/>
            <person name="Vagvolgyi C."/>
            <person name="Papp T."/>
            <person name="Martin F.M."/>
            <person name="Miettinen O."/>
            <person name="Hibbett D.S."/>
            <person name="Nagy L.G."/>
        </authorList>
    </citation>
    <scope>NUCLEOTIDE SEQUENCE [LARGE SCALE GENOMIC DNA]</scope>
    <source>
        <strain evidence="2 3">CBS 962.96</strain>
    </source>
</reference>
<organism evidence="2 3">
    <name type="scientific">Dendrothele bispora (strain CBS 962.96)</name>
    <dbReference type="NCBI Taxonomy" id="1314807"/>
    <lineage>
        <taxon>Eukaryota</taxon>
        <taxon>Fungi</taxon>
        <taxon>Dikarya</taxon>
        <taxon>Basidiomycota</taxon>
        <taxon>Agaricomycotina</taxon>
        <taxon>Agaricomycetes</taxon>
        <taxon>Agaricomycetidae</taxon>
        <taxon>Agaricales</taxon>
        <taxon>Agaricales incertae sedis</taxon>
        <taxon>Dendrothele</taxon>
    </lineage>
</organism>
<evidence type="ECO:0000256" key="1">
    <source>
        <dbReference type="SAM" id="MobiDB-lite"/>
    </source>
</evidence>
<keyword evidence="3" id="KW-1185">Reference proteome</keyword>
<feature type="compositionally biased region" description="Polar residues" evidence="1">
    <location>
        <begin position="94"/>
        <end position="104"/>
    </location>
</feature>
<accession>A0A4S8L6D8</accession>
<feature type="compositionally biased region" description="Basic and acidic residues" evidence="1">
    <location>
        <begin position="19"/>
        <end position="33"/>
    </location>
</feature>
<evidence type="ECO:0000313" key="2">
    <source>
        <dbReference type="EMBL" id="THU84202.1"/>
    </source>
</evidence>
<evidence type="ECO:0000313" key="3">
    <source>
        <dbReference type="Proteomes" id="UP000297245"/>
    </source>
</evidence>
<feature type="region of interest" description="Disordered" evidence="1">
    <location>
        <begin position="1"/>
        <end position="37"/>
    </location>
</feature>
<dbReference type="AlphaFoldDB" id="A0A4S8L6D8"/>
<proteinExistence type="predicted"/>